<evidence type="ECO:0000256" key="2">
    <source>
        <dbReference type="ARBA" id="ARBA00022771"/>
    </source>
</evidence>
<dbReference type="InterPro" id="IPR013083">
    <property type="entry name" value="Znf_RING/FYVE/PHD"/>
</dbReference>
<dbReference type="Proteomes" id="UP001497623">
    <property type="component" value="Unassembled WGS sequence"/>
</dbReference>
<keyword evidence="8" id="KW-1185">Reference proteome</keyword>
<dbReference type="PANTHER" id="PTHR46280">
    <property type="entry name" value="PLECKSTRIN HOMOLOGY DOMAIN-CONTAINING FAMILY F MEMBER 2-RELATED"/>
    <property type="match status" value="1"/>
</dbReference>
<dbReference type="Pfam" id="PF01363">
    <property type="entry name" value="FYVE"/>
    <property type="match status" value="1"/>
</dbReference>
<evidence type="ECO:0000256" key="4">
    <source>
        <dbReference type="PROSITE-ProRule" id="PRU00091"/>
    </source>
</evidence>
<feature type="domain" description="FYVE-type" evidence="6">
    <location>
        <begin position="1"/>
        <end position="40"/>
    </location>
</feature>
<feature type="compositionally biased region" description="Acidic residues" evidence="5">
    <location>
        <begin position="57"/>
        <end position="72"/>
    </location>
</feature>
<dbReference type="EMBL" id="CAXKWB010017298">
    <property type="protein sequence ID" value="CAL4118509.1"/>
    <property type="molecule type" value="Genomic_DNA"/>
</dbReference>
<keyword evidence="3" id="KW-0862">Zinc</keyword>
<keyword evidence="1" id="KW-0479">Metal-binding</keyword>
<name>A0AAV2R7D4_MEGNR</name>
<evidence type="ECO:0000256" key="5">
    <source>
        <dbReference type="SAM" id="MobiDB-lite"/>
    </source>
</evidence>
<gene>
    <name evidence="7" type="ORF">MNOR_LOCUS21462</name>
</gene>
<feature type="compositionally biased region" description="Low complexity" evidence="5">
    <location>
        <begin position="231"/>
        <end position="246"/>
    </location>
</feature>
<dbReference type="GO" id="GO:0008270">
    <property type="term" value="F:zinc ion binding"/>
    <property type="evidence" value="ECO:0007669"/>
    <property type="project" value="UniProtKB-KW"/>
</dbReference>
<evidence type="ECO:0000313" key="8">
    <source>
        <dbReference type="Proteomes" id="UP001497623"/>
    </source>
</evidence>
<comment type="caution">
    <text evidence="7">The sequence shown here is derived from an EMBL/GenBank/DDBJ whole genome shotgun (WGS) entry which is preliminary data.</text>
</comment>
<feature type="compositionally biased region" description="Polar residues" evidence="5">
    <location>
        <begin position="116"/>
        <end position="126"/>
    </location>
</feature>
<reference evidence="7 8" key="1">
    <citation type="submission" date="2024-05" db="EMBL/GenBank/DDBJ databases">
        <authorList>
            <person name="Wallberg A."/>
        </authorList>
    </citation>
    <scope>NUCLEOTIDE SEQUENCE [LARGE SCALE GENOMIC DNA]</scope>
</reference>
<evidence type="ECO:0000313" key="7">
    <source>
        <dbReference type="EMBL" id="CAL4118509.1"/>
    </source>
</evidence>
<feature type="compositionally biased region" description="Polar residues" evidence="5">
    <location>
        <begin position="203"/>
        <end position="213"/>
    </location>
</feature>
<sequence length="246" mass="26384">HHCRKCGKVVCGPCSSKKMVLEHQSTKPLRVCLDCYDQLAASHASQGGNIDTKLGEWEEDEDDGYEDEEEDGCELKMKDTDLLNLNEDAGLSSVSLEIPGPAPPPRRGGGKKNKDLSANTDSSTPGTMGGETSDGNIVECDLFGPNTEGTEQENAPPPTLWFRDDVDMKSPENEAEDQDAKDCNTGNDSSGDDDSDDENDDSITTPQSPTETMTFYEKGEGTNGDTSLLVDTSATADTSTTSEQSQ</sequence>
<dbReference type="PANTHER" id="PTHR46280:SF3">
    <property type="entry name" value="PLECKSTRIN HOMOLOGY DOMAIN-CONTAINING FAMILY F MEMBER 1 HOMOLOG"/>
    <property type="match status" value="1"/>
</dbReference>
<feature type="compositionally biased region" description="Acidic residues" evidence="5">
    <location>
        <begin position="190"/>
        <end position="201"/>
    </location>
</feature>
<dbReference type="GO" id="GO:0008333">
    <property type="term" value="P:endosome to lysosome transport"/>
    <property type="evidence" value="ECO:0007669"/>
    <property type="project" value="TreeGrafter"/>
</dbReference>
<dbReference type="GO" id="GO:0005769">
    <property type="term" value="C:early endosome"/>
    <property type="evidence" value="ECO:0007669"/>
    <property type="project" value="TreeGrafter"/>
</dbReference>
<evidence type="ECO:0000256" key="1">
    <source>
        <dbReference type="ARBA" id="ARBA00022723"/>
    </source>
</evidence>
<dbReference type="SMART" id="SM00064">
    <property type="entry name" value="FYVE"/>
    <property type="match status" value="1"/>
</dbReference>
<evidence type="ECO:0000256" key="3">
    <source>
        <dbReference type="ARBA" id="ARBA00022833"/>
    </source>
</evidence>
<dbReference type="SUPFAM" id="SSF57903">
    <property type="entry name" value="FYVE/PHD zinc finger"/>
    <property type="match status" value="1"/>
</dbReference>
<feature type="non-terminal residue" evidence="7">
    <location>
        <position position="1"/>
    </location>
</feature>
<proteinExistence type="predicted"/>
<dbReference type="InterPro" id="IPR011011">
    <property type="entry name" value="Znf_FYVE_PHD"/>
</dbReference>
<keyword evidence="2 4" id="KW-0863">Zinc-finger</keyword>
<accession>A0AAV2R7D4</accession>
<dbReference type="GO" id="GO:0035091">
    <property type="term" value="F:phosphatidylinositol binding"/>
    <property type="evidence" value="ECO:0007669"/>
    <property type="project" value="TreeGrafter"/>
</dbReference>
<dbReference type="InterPro" id="IPR017455">
    <property type="entry name" value="Znf_FYVE-rel"/>
</dbReference>
<evidence type="ECO:0000259" key="6">
    <source>
        <dbReference type="PROSITE" id="PS50178"/>
    </source>
</evidence>
<feature type="region of interest" description="Disordered" evidence="5">
    <location>
        <begin position="46"/>
        <end position="246"/>
    </location>
</feature>
<feature type="compositionally biased region" description="Basic and acidic residues" evidence="5">
    <location>
        <begin position="162"/>
        <end position="182"/>
    </location>
</feature>
<dbReference type="InterPro" id="IPR000306">
    <property type="entry name" value="Znf_FYVE"/>
</dbReference>
<dbReference type="AlphaFoldDB" id="A0AAV2R7D4"/>
<dbReference type="PROSITE" id="PS50178">
    <property type="entry name" value="ZF_FYVE"/>
    <property type="match status" value="1"/>
</dbReference>
<dbReference type="InterPro" id="IPR051765">
    <property type="entry name" value="PH_domain-containing_F"/>
</dbReference>
<protein>
    <recommendedName>
        <fullName evidence="6">FYVE-type domain-containing protein</fullName>
    </recommendedName>
</protein>
<dbReference type="GO" id="GO:0007032">
    <property type="term" value="P:endosome organization"/>
    <property type="evidence" value="ECO:0007669"/>
    <property type="project" value="TreeGrafter"/>
</dbReference>
<organism evidence="7 8">
    <name type="scientific">Meganyctiphanes norvegica</name>
    <name type="common">Northern krill</name>
    <name type="synonym">Thysanopoda norvegica</name>
    <dbReference type="NCBI Taxonomy" id="48144"/>
    <lineage>
        <taxon>Eukaryota</taxon>
        <taxon>Metazoa</taxon>
        <taxon>Ecdysozoa</taxon>
        <taxon>Arthropoda</taxon>
        <taxon>Crustacea</taxon>
        <taxon>Multicrustacea</taxon>
        <taxon>Malacostraca</taxon>
        <taxon>Eumalacostraca</taxon>
        <taxon>Eucarida</taxon>
        <taxon>Euphausiacea</taxon>
        <taxon>Euphausiidae</taxon>
        <taxon>Meganyctiphanes</taxon>
    </lineage>
</organism>
<dbReference type="Gene3D" id="3.30.40.10">
    <property type="entry name" value="Zinc/RING finger domain, C3HC4 (zinc finger)"/>
    <property type="match status" value="1"/>
</dbReference>